<dbReference type="InterPro" id="IPR022796">
    <property type="entry name" value="Chloroa_b-bind"/>
</dbReference>
<feature type="signal peptide" evidence="6">
    <location>
        <begin position="1"/>
        <end position="16"/>
    </location>
</feature>
<dbReference type="Pfam" id="PF00504">
    <property type="entry name" value="Chloroa_b-bind"/>
    <property type="match status" value="1"/>
</dbReference>
<gene>
    <name evidence="7" type="ORF">CPOL0286_LOCUS9853</name>
</gene>
<feature type="binding site" description="axial binding residue" evidence="5">
    <location>
        <position position="90"/>
    </location>
    <ligand>
        <name>chlorophyll b</name>
        <dbReference type="ChEBI" id="CHEBI:61721"/>
        <label>1</label>
    </ligand>
    <ligandPart>
        <name>Mg</name>
        <dbReference type="ChEBI" id="CHEBI:25107"/>
    </ligandPart>
</feature>
<feature type="binding site" evidence="5">
    <location>
        <position position="88"/>
    </location>
    <ligand>
        <name>chlorophyll a</name>
        <dbReference type="ChEBI" id="CHEBI:58416"/>
        <label>1</label>
    </ligand>
</feature>
<feature type="binding site" evidence="5">
    <location>
        <position position="85"/>
    </location>
    <ligand>
        <name>chlorophyll a</name>
        <dbReference type="ChEBI" id="CHEBI:58416"/>
        <label>1</label>
    </ligand>
</feature>
<dbReference type="SUPFAM" id="SSF103511">
    <property type="entry name" value="Chlorophyll a-b binding protein"/>
    <property type="match status" value="1"/>
</dbReference>
<keyword evidence="5" id="KW-0148">Chlorophyll</keyword>
<feature type="binding site" evidence="5">
    <location>
        <position position="211"/>
    </location>
    <ligand>
        <name>chlorophyll a</name>
        <dbReference type="ChEBI" id="CHEBI:58416"/>
        <label>1</label>
    </ligand>
</feature>
<dbReference type="GO" id="GO:0016020">
    <property type="term" value="C:membrane"/>
    <property type="evidence" value="ECO:0007669"/>
    <property type="project" value="InterPro"/>
</dbReference>
<evidence type="ECO:0000256" key="5">
    <source>
        <dbReference type="PIRSR" id="PIRSR601344-1"/>
    </source>
</evidence>
<dbReference type="GO" id="GO:0009507">
    <property type="term" value="C:chloroplast"/>
    <property type="evidence" value="ECO:0007669"/>
    <property type="project" value="UniProtKB-SubCell"/>
</dbReference>
<feature type="binding site" evidence="5">
    <location>
        <position position="208"/>
    </location>
    <ligand>
        <name>chlorophyll a</name>
        <dbReference type="ChEBI" id="CHEBI:58416"/>
        <label>1</label>
    </ligand>
</feature>
<protein>
    <recommendedName>
        <fullName evidence="8">Light harvesting protein</fullName>
    </recommendedName>
</protein>
<dbReference type="Gene3D" id="1.10.3460.10">
    <property type="entry name" value="Chlorophyll a/b binding protein domain"/>
    <property type="match status" value="1"/>
</dbReference>
<evidence type="ECO:0000256" key="3">
    <source>
        <dbReference type="ARBA" id="ARBA00022531"/>
    </source>
</evidence>
<feature type="binding site" evidence="5">
    <location>
        <position position="213"/>
    </location>
    <ligand>
        <name>chlorophyll a</name>
        <dbReference type="ChEBI" id="CHEBI:58416"/>
        <label>1</label>
    </ligand>
</feature>
<keyword evidence="5" id="KW-0157">Chromophore</keyword>
<dbReference type="PANTHER" id="PTHR21649">
    <property type="entry name" value="CHLOROPHYLL A/B BINDING PROTEIN"/>
    <property type="match status" value="1"/>
</dbReference>
<evidence type="ECO:0000256" key="2">
    <source>
        <dbReference type="ARBA" id="ARBA00022528"/>
    </source>
</evidence>
<feature type="binding site" evidence="5">
    <location>
        <position position="207"/>
    </location>
    <ligand>
        <name>chlorophyll a</name>
        <dbReference type="ChEBI" id="CHEBI:58416"/>
        <label>1</label>
    </ligand>
</feature>
<keyword evidence="3" id="KW-0602">Photosynthesis</keyword>
<dbReference type="GO" id="GO:0016168">
    <property type="term" value="F:chlorophyll binding"/>
    <property type="evidence" value="ECO:0007669"/>
    <property type="project" value="UniProtKB-KW"/>
</dbReference>
<evidence type="ECO:0000256" key="6">
    <source>
        <dbReference type="SAM" id="SignalP"/>
    </source>
</evidence>
<evidence type="ECO:0008006" key="8">
    <source>
        <dbReference type="Google" id="ProtNLM"/>
    </source>
</evidence>
<dbReference type="EMBL" id="HBKO01021816">
    <property type="protein sequence ID" value="CAE2225267.1"/>
    <property type="molecule type" value="Transcribed_RNA"/>
</dbReference>
<dbReference type="AlphaFoldDB" id="A0A6V4GVI4"/>
<keyword evidence="6" id="KW-0732">Signal</keyword>
<dbReference type="InterPro" id="IPR001344">
    <property type="entry name" value="Chloro_AB-bd_pln"/>
</dbReference>
<evidence type="ECO:0000313" key="7">
    <source>
        <dbReference type="EMBL" id="CAE2225267.1"/>
    </source>
</evidence>
<organism evidence="7">
    <name type="scientific">Prymnesium polylepis</name>
    <dbReference type="NCBI Taxonomy" id="72548"/>
    <lineage>
        <taxon>Eukaryota</taxon>
        <taxon>Haptista</taxon>
        <taxon>Haptophyta</taxon>
        <taxon>Prymnesiophyceae</taxon>
        <taxon>Prymnesiales</taxon>
        <taxon>Prymnesiaceae</taxon>
        <taxon>Prymnesium</taxon>
    </lineage>
</organism>
<evidence type="ECO:0000256" key="1">
    <source>
        <dbReference type="ARBA" id="ARBA00004229"/>
    </source>
</evidence>
<reference evidence="7" key="1">
    <citation type="submission" date="2021-01" db="EMBL/GenBank/DDBJ databases">
        <authorList>
            <person name="Corre E."/>
            <person name="Pelletier E."/>
            <person name="Niang G."/>
            <person name="Scheremetjew M."/>
            <person name="Finn R."/>
            <person name="Kale V."/>
            <person name="Holt S."/>
            <person name="Cochrane G."/>
            <person name="Meng A."/>
            <person name="Brown T."/>
            <person name="Cohen L."/>
        </authorList>
    </citation>
    <scope>NUCLEOTIDE SEQUENCE</scope>
    <source>
        <strain evidence="7">UIO037</strain>
    </source>
</reference>
<keyword evidence="4" id="KW-0934">Plastid</keyword>
<accession>A0A6V4GVI4</accession>
<comment type="subcellular location">
    <subcellularLocation>
        <location evidence="1">Plastid</location>
        <location evidence="1">Chloroplast</location>
    </subcellularLocation>
</comment>
<proteinExistence type="predicted"/>
<feature type="chain" id="PRO_5030161082" description="Light harvesting protein" evidence="6">
    <location>
        <begin position="17"/>
        <end position="258"/>
    </location>
</feature>
<name>A0A6V4GVI4_9EUKA</name>
<feature type="binding site" evidence="5">
    <location>
        <position position="65"/>
    </location>
    <ligand>
        <name>chlorophyll a</name>
        <dbReference type="ChEBI" id="CHEBI:58416"/>
        <label>1</label>
    </ligand>
</feature>
<dbReference type="GO" id="GO:0009765">
    <property type="term" value="P:photosynthesis, light harvesting"/>
    <property type="evidence" value="ECO:0007669"/>
    <property type="project" value="InterPro"/>
</dbReference>
<feature type="binding site" evidence="5">
    <location>
        <position position="59"/>
    </location>
    <ligand>
        <name>chlorophyll a</name>
        <dbReference type="ChEBI" id="CHEBI:58416"/>
        <label>1</label>
    </ligand>
</feature>
<evidence type="ECO:0000256" key="4">
    <source>
        <dbReference type="ARBA" id="ARBA00022640"/>
    </source>
</evidence>
<keyword evidence="2" id="KW-0150">Chloroplast</keyword>
<sequence length="258" mass="27507">MPPLVLCGAMLSLSAAAVPAFAPVAAPLHAASRAAAPVMETKAELEALAMELNPVVGFWDPLKLSDKEFWGQSNEATIGFLRESEIKHGRIAMAGFVGFIVHSNGIRTQGDGIVAGIPEGLSAPDTWDAMPEIAKWQIILFVGVMEALRENKAVLAGDGEKHYMKGGKPGYFPTFDMVPHPVPFTLYDPFGATKKFSEEKKANLRLKEINNGRLAMIGLFGFLAEGSVPGSVPLLKGVIPAYAGEVMAPFSSNIFVAP</sequence>